<comment type="catalytic activity">
    <reaction evidence="1">
        <text>ATP + protein L-histidine = ADP + protein N-phospho-L-histidine.</text>
        <dbReference type="EC" id="2.7.13.3"/>
    </reaction>
</comment>
<dbReference type="Pfam" id="PF00512">
    <property type="entry name" value="HisKA"/>
    <property type="match status" value="1"/>
</dbReference>
<dbReference type="Gene3D" id="3.30.450.20">
    <property type="entry name" value="PAS domain"/>
    <property type="match status" value="1"/>
</dbReference>
<dbReference type="InterPro" id="IPR003018">
    <property type="entry name" value="GAF"/>
</dbReference>
<feature type="domain" description="Histidine kinase" evidence="9">
    <location>
        <begin position="491"/>
        <end position="695"/>
    </location>
</feature>
<evidence type="ECO:0000259" key="9">
    <source>
        <dbReference type="PROSITE" id="PS50109"/>
    </source>
</evidence>
<keyword evidence="11" id="KW-1185">Reference proteome</keyword>
<evidence type="ECO:0000256" key="2">
    <source>
        <dbReference type="ARBA" id="ARBA00012438"/>
    </source>
</evidence>
<sequence length="698" mass="80044">MLNDQTRYSRLANITKLINTRLELRDVLEYVTTAISEEIVQCDSVGIYLPQGDGTFRGYVGKPEMINGWTLDTQVIDPKMDLLARELIETKSTIYIPDTSKDHRPNPIPIKAFQIKSMLALPITFEQELYGLVYLFDVGIAMNLTESAIQSVEAYVNMAAVAIRNANYLTQKEKLLSEKQLLLDVTRDLSMCSSMQESLQTCFFYLGKVMDNYNLDVHFLNPIADRSIKHANLHRDRSNENWLEICKQIKMDQSYDALRQQVIKTKRAIFIPNVFADERLNHDICLKYAIKGLFMIPLVSMDEVLGVILVVNMDGKDLIYTSSQIQLAQSIVEATTCTISSLLNMNQLENMIEERTKELTIANEKNLSVIESITDGFIALSKDWRVTYLNKNLFLPLNKTSKDVLGKNIWGVYPEFVDTVLYQEFHKVMLERLPVHFEIHCPNTDSWYEIVAYPYDEGICSLIKDITEKKKYEKEMKRLSGLELIAQMAAGISHEIRNPMTTVRGFLQILNEEVEFKKYKHHLNVMIEELDRANSIITEFLSMSNTRTSDLQKLDLNAILHDIAQLIKVDAFNQNKEIKIETNDIPELLLNRNEIRQLIINLYRNGLEAMNEGKVLTLRTYKEDDWVTLAVQDEGEGIRPEILEKLGTPFFTTKEKGTGLGLGVSYAIAARHNAKIEIQTGREGTTFFVKFNSHFVPK</sequence>
<gene>
    <name evidence="10" type="ORF">BN000_02089</name>
</gene>
<dbReference type="SUPFAM" id="SSF47384">
    <property type="entry name" value="Homodimeric domain of signal transducing histidine kinase"/>
    <property type="match status" value="1"/>
</dbReference>
<protein>
    <recommendedName>
        <fullName evidence="2">histidine kinase</fullName>
        <ecNumber evidence="2">2.7.13.3</ecNumber>
    </recommendedName>
</protein>
<dbReference type="SMART" id="SM00388">
    <property type="entry name" value="HisKA"/>
    <property type="match status" value="1"/>
</dbReference>
<keyword evidence="6" id="KW-0418">Kinase</keyword>
<dbReference type="AlphaFoldDB" id="A0A0U1NWD7"/>
<dbReference type="Gene3D" id="1.10.287.130">
    <property type="match status" value="1"/>
</dbReference>
<dbReference type="InterPro" id="IPR005467">
    <property type="entry name" value="His_kinase_dom"/>
</dbReference>
<dbReference type="EMBL" id="CVRB01000002">
    <property type="protein sequence ID" value="CRK82168.1"/>
    <property type="molecule type" value="Genomic_DNA"/>
</dbReference>
<dbReference type="SUPFAM" id="SSF55781">
    <property type="entry name" value="GAF domain-like"/>
    <property type="match status" value="2"/>
</dbReference>
<organism evidence="10 11">
    <name type="scientific">Neobacillus massiliamazoniensis</name>
    <dbReference type="NCBI Taxonomy" id="1499688"/>
    <lineage>
        <taxon>Bacteria</taxon>
        <taxon>Bacillati</taxon>
        <taxon>Bacillota</taxon>
        <taxon>Bacilli</taxon>
        <taxon>Bacillales</taxon>
        <taxon>Bacillaceae</taxon>
        <taxon>Neobacillus</taxon>
    </lineage>
</organism>
<proteinExistence type="predicted"/>
<dbReference type="SUPFAM" id="SSF55785">
    <property type="entry name" value="PYP-like sensor domain (PAS domain)"/>
    <property type="match status" value="1"/>
</dbReference>
<dbReference type="SUPFAM" id="SSF55874">
    <property type="entry name" value="ATPase domain of HSP90 chaperone/DNA topoisomerase II/histidine kinase"/>
    <property type="match status" value="1"/>
</dbReference>
<evidence type="ECO:0000256" key="7">
    <source>
        <dbReference type="ARBA" id="ARBA00022840"/>
    </source>
</evidence>
<keyword evidence="3" id="KW-0597">Phosphoprotein</keyword>
<keyword evidence="5" id="KW-0547">Nucleotide-binding</keyword>
<dbReference type="PRINTS" id="PR00344">
    <property type="entry name" value="BCTRLSENSOR"/>
</dbReference>
<dbReference type="InterPro" id="IPR035965">
    <property type="entry name" value="PAS-like_dom_sf"/>
</dbReference>
<evidence type="ECO:0000313" key="10">
    <source>
        <dbReference type="EMBL" id="CRK82168.1"/>
    </source>
</evidence>
<dbReference type="STRING" id="1499688.BN000_02089"/>
<evidence type="ECO:0000256" key="3">
    <source>
        <dbReference type="ARBA" id="ARBA00022553"/>
    </source>
</evidence>
<dbReference type="InterPro" id="IPR004358">
    <property type="entry name" value="Sig_transdc_His_kin-like_C"/>
</dbReference>
<dbReference type="GO" id="GO:0000155">
    <property type="term" value="F:phosphorelay sensor kinase activity"/>
    <property type="evidence" value="ECO:0007669"/>
    <property type="project" value="InterPro"/>
</dbReference>
<keyword evidence="8" id="KW-0902">Two-component regulatory system</keyword>
<evidence type="ECO:0000256" key="1">
    <source>
        <dbReference type="ARBA" id="ARBA00000085"/>
    </source>
</evidence>
<keyword evidence="7" id="KW-0067">ATP-binding</keyword>
<evidence type="ECO:0000256" key="4">
    <source>
        <dbReference type="ARBA" id="ARBA00022679"/>
    </source>
</evidence>
<evidence type="ECO:0000256" key="6">
    <source>
        <dbReference type="ARBA" id="ARBA00022777"/>
    </source>
</evidence>
<dbReference type="Pfam" id="PF01590">
    <property type="entry name" value="GAF"/>
    <property type="match status" value="1"/>
</dbReference>
<dbReference type="RefSeq" id="WP_090633941.1">
    <property type="nucleotide sequence ID" value="NZ_CVRB01000002.1"/>
</dbReference>
<dbReference type="InterPro" id="IPR003594">
    <property type="entry name" value="HATPase_dom"/>
</dbReference>
<dbReference type="Proteomes" id="UP000199087">
    <property type="component" value="Unassembled WGS sequence"/>
</dbReference>
<dbReference type="InterPro" id="IPR003661">
    <property type="entry name" value="HisK_dim/P_dom"/>
</dbReference>
<dbReference type="CDD" id="cd00082">
    <property type="entry name" value="HisKA"/>
    <property type="match status" value="1"/>
</dbReference>
<dbReference type="Gene3D" id="3.30.450.40">
    <property type="match status" value="2"/>
</dbReference>
<dbReference type="InterPro" id="IPR036890">
    <property type="entry name" value="HATPase_C_sf"/>
</dbReference>
<dbReference type="EC" id="2.7.13.3" evidence="2"/>
<evidence type="ECO:0000256" key="5">
    <source>
        <dbReference type="ARBA" id="ARBA00022741"/>
    </source>
</evidence>
<accession>A0A0U1NWD7</accession>
<dbReference type="Pfam" id="PF02518">
    <property type="entry name" value="HATPase_c"/>
    <property type="match status" value="1"/>
</dbReference>
<dbReference type="InterPro" id="IPR036097">
    <property type="entry name" value="HisK_dim/P_sf"/>
</dbReference>
<dbReference type="Gene3D" id="3.30.565.10">
    <property type="entry name" value="Histidine kinase-like ATPase, C-terminal domain"/>
    <property type="match status" value="1"/>
</dbReference>
<dbReference type="PANTHER" id="PTHR43065:SF46">
    <property type="entry name" value="C4-DICARBOXYLATE TRANSPORT SENSOR PROTEIN DCTB"/>
    <property type="match status" value="1"/>
</dbReference>
<dbReference type="OrthoDB" id="9759607at2"/>
<dbReference type="SMART" id="SM00065">
    <property type="entry name" value="GAF"/>
    <property type="match status" value="2"/>
</dbReference>
<evidence type="ECO:0000256" key="8">
    <source>
        <dbReference type="ARBA" id="ARBA00023012"/>
    </source>
</evidence>
<dbReference type="SMART" id="SM00387">
    <property type="entry name" value="HATPase_c"/>
    <property type="match status" value="1"/>
</dbReference>
<dbReference type="InterPro" id="IPR029016">
    <property type="entry name" value="GAF-like_dom_sf"/>
</dbReference>
<evidence type="ECO:0000313" key="11">
    <source>
        <dbReference type="Proteomes" id="UP000199087"/>
    </source>
</evidence>
<dbReference type="PANTHER" id="PTHR43065">
    <property type="entry name" value="SENSOR HISTIDINE KINASE"/>
    <property type="match status" value="1"/>
</dbReference>
<keyword evidence="4" id="KW-0808">Transferase</keyword>
<reference evidence="11" key="1">
    <citation type="submission" date="2015-05" db="EMBL/GenBank/DDBJ databases">
        <authorList>
            <person name="Urmite Genomes"/>
        </authorList>
    </citation>
    <scope>NUCLEOTIDE SEQUENCE [LARGE SCALE GENOMIC DNA]</scope>
    <source>
        <strain evidence="11">LF1</strain>
    </source>
</reference>
<dbReference type="GO" id="GO:0005524">
    <property type="term" value="F:ATP binding"/>
    <property type="evidence" value="ECO:0007669"/>
    <property type="project" value="UniProtKB-KW"/>
</dbReference>
<name>A0A0U1NWD7_9BACI</name>
<dbReference type="PROSITE" id="PS50109">
    <property type="entry name" value="HIS_KIN"/>
    <property type="match status" value="1"/>
</dbReference>